<dbReference type="OMA" id="VHWNGNI"/>
<name>A0A4D6K9T3_9EURY</name>
<dbReference type="EMBL" id="CP039375">
    <property type="protein sequence ID" value="QCD65098.1"/>
    <property type="molecule type" value="Genomic_DNA"/>
</dbReference>
<sequence>MSEETIHESSETRSRRGIASYFRRLARRFATGEPAPADEEQTVTVSAPPEADLETEVEREGERLNLEIEVAWTEDGDDVDTDAAASKATFELFEDSAEEWRWRLVHDNGNVIADGGEGYASAQKAEQGLESVRSNAPGANVIDQSKDDESQDGGSDATFELFADSAGQWRWRLVHDNGNIIADGGQGYSSKQKAKQGLRSVKQNVRGAQVEREE</sequence>
<feature type="region of interest" description="Disordered" evidence="1">
    <location>
        <begin position="31"/>
        <end position="61"/>
    </location>
</feature>
<evidence type="ECO:0000313" key="4">
    <source>
        <dbReference type="EMBL" id="QCD65098.1"/>
    </source>
</evidence>
<feature type="domain" description="Amphi-Trp" evidence="3">
    <location>
        <begin position="1"/>
        <end position="80"/>
    </location>
</feature>
<dbReference type="SUPFAM" id="SSF160113">
    <property type="entry name" value="YegP-like"/>
    <property type="match status" value="2"/>
</dbReference>
<reference evidence="4 5" key="1">
    <citation type="submission" date="2019-04" db="EMBL/GenBank/DDBJ databases">
        <title>Complete genome sequence of Arthrobacter sp. ZXY-2 associated with effective atrazine degradation and salt adaptation.</title>
        <authorList>
            <person name="Zhao X."/>
        </authorList>
    </citation>
    <scope>NUCLEOTIDE SEQUENCE [LARGE SCALE GENOMIC DNA]</scope>
    <source>
        <strain evidence="5">ZP60</strain>
    </source>
</reference>
<dbReference type="InterPro" id="IPR051141">
    <property type="entry name" value="UPF0339_domain"/>
</dbReference>
<evidence type="ECO:0000259" key="3">
    <source>
        <dbReference type="Pfam" id="PF20068"/>
    </source>
</evidence>
<accession>A0A4D6K9T3</accession>
<evidence type="ECO:0000313" key="5">
    <source>
        <dbReference type="Proteomes" id="UP000297053"/>
    </source>
</evidence>
<dbReference type="Gene3D" id="3.30.160.160">
    <property type="entry name" value="YegP-like"/>
    <property type="match status" value="1"/>
</dbReference>
<dbReference type="InterPro" id="IPR010879">
    <property type="entry name" value="DUF1508"/>
</dbReference>
<dbReference type="Proteomes" id="UP000297053">
    <property type="component" value="Chromosome"/>
</dbReference>
<dbReference type="PANTHER" id="PTHR40606:SF1">
    <property type="entry name" value="UPF0339 PROTEIN YEGP"/>
    <property type="match status" value="1"/>
</dbReference>
<dbReference type="Pfam" id="PF07411">
    <property type="entry name" value="DUF1508"/>
    <property type="match status" value="2"/>
</dbReference>
<dbReference type="RefSeq" id="WP_012807950.1">
    <property type="nucleotide sequence ID" value="NZ_CP039375.1"/>
</dbReference>
<dbReference type="Pfam" id="PF20068">
    <property type="entry name" value="Amphi-Trp"/>
    <property type="match status" value="1"/>
</dbReference>
<reference evidence="4 5" key="2">
    <citation type="submission" date="2019-04" db="EMBL/GenBank/DDBJ databases">
        <authorList>
            <person name="Yang S."/>
            <person name="Wei W."/>
        </authorList>
    </citation>
    <scope>NUCLEOTIDE SEQUENCE [LARGE SCALE GENOMIC DNA]</scope>
    <source>
        <strain evidence="5">ZP60</strain>
    </source>
</reference>
<dbReference type="AlphaFoldDB" id="A0A4D6K9T3"/>
<dbReference type="KEGG" id="halz:E5139_05380"/>
<dbReference type="NCBIfam" id="NF041908">
    <property type="entry name" value="HVO_2922"/>
    <property type="match status" value="2"/>
</dbReference>
<proteinExistence type="predicted"/>
<feature type="region of interest" description="Disordered" evidence="1">
    <location>
        <begin position="138"/>
        <end position="157"/>
    </location>
</feature>
<dbReference type="InterPro" id="IPR036913">
    <property type="entry name" value="YegP-like_sf"/>
</dbReference>
<feature type="region of interest" description="Disordered" evidence="1">
    <location>
        <begin position="182"/>
        <end position="214"/>
    </location>
</feature>
<feature type="domain" description="DUF1508" evidence="2">
    <location>
        <begin position="95"/>
        <end position="143"/>
    </location>
</feature>
<dbReference type="NCBIfam" id="TIGR04354">
    <property type="entry name" value="amphi-Trp"/>
    <property type="match status" value="1"/>
</dbReference>
<protein>
    <submittedName>
        <fullName evidence="4">DUF1508 domain-containing protein</fullName>
    </submittedName>
</protein>
<gene>
    <name evidence="4" type="ORF">E5139_05380</name>
</gene>
<dbReference type="InterPro" id="IPR027598">
    <property type="entry name" value="Amphi-Trp_dom"/>
</dbReference>
<feature type="domain" description="DUF1508" evidence="2">
    <location>
        <begin position="164"/>
        <end position="210"/>
    </location>
</feature>
<dbReference type="PANTHER" id="PTHR40606">
    <property type="match status" value="1"/>
</dbReference>
<organism evidence="4 5">
    <name type="scientific">Halomicrobium mukohataei</name>
    <dbReference type="NCBI Taxonomy" id="57705"/>
    <lineage>
        <taxon>Archaea</taxon>
        <taxon>Methanobacteriati</taxon>
        <taxon>Methanobacteriota</taxon>
        <taxon>Stenosarchaea group</taxon>
        <taxon>Halobacteria</taxon>
        <taxon>Halobacteriales</taxon>
        <taxon>Haloarculaceae</taxon>
        <taxon>Halomicrobium</taxon>
    </lineage>
</organism>
<evidence type="ECO:0000256" key="1">
    <source>
        <dbReference type="SAM" id="MobiDB-lite"/>
    </source>
</evidence>
<evidence type="ECO:0000259" key="2">
    <source>
        <dbReference type="Pfam" id="PF07411"/>
    </source>
</evidence>
<dbReference type="GeneID" id="42178346"/>
<dbReference type="Gene3D" id="2.30.29.80">
    <property type="match status" value="1"/>
</dbReference>